<dbReference type="Proteomes" id="UP000191680">
    <property type="component" value="Unassembled WGS sequence"/>
</dbReference>
<organism evidence="4 5">
    <name type="scientific">Croceivirga radicis</name>
    <dbReference type="NCBI Taxonomy" id="1929488"/>
    <lineage>
        <taxon>Bacteria</taxon>
        <taxon>Pseudomonadati</taxon>
        <taxon>Bacteroidota</taxon>
        <taxon>Flavobacteriia</taxon>
        <taxon>Flavobacteriales</taxon>
        <taxon>Flavobacteriaceae</taxon>
        <taxon>Croceivirga</taxon>
    </lineage>
</organism>
<dbReference type="Gene3D" id="1.20.58.2150">
    <property type="match status" value="1"/>
</dbReference>
<reference evidence="4 5" key="1">
    <citation type="submission" date="2016-12" db="EMBL/GenBank/DDBJ databases">
        <authorList>
            <person name="Song W.-J."/>
            <person name="Kurnit D.M."/>
        </authorList>
    </citation>
    <scope>NUCLEOTIDE SEQUENCE [LARGE SCALE GENOMIC DNA]</scope>
    <source>
        <strain evidence="4 5">HSG9</strain>
    </source>
</reference>
<gene>
    <name evidence="4" type="ORF">BUL40_13785</name>
</gene>
<dbReference type="InterPro" id="IPR029018">
    <property type="entry name" value="Hex-like_dom2"/>
</dbReference>
<keyword evidence="1 4" id="KW-0378">Hydrolase</keyword>
<dbReference type="InterPro" id="IPR005154">
    <property type="entry name" value="Glyco_hydro_67_aGlcAse_N"/>
</dbReference>
<dbReference type="PANTHER" id="PTHR37842:SF2">
    <property type="entry name" value="GYLCOSYL HYDROLASE 115 C-TERMINAL DOMAIN-CONTAINING PROTEIN"/>
    <property type="match status" value="1"/>
</dbReference>
<dbReference type="InterPro" id="IPR041437">
    <property type="entry name" value="GH115_C"/>
</dbReference>
<protein>
    <submittedName>
        <fullName evidence="4">Glycosyl hydrolase</fullName>
    </submittedName>
</protein>
<evidence type="ECO:0000256" key="1">
    <source>
        <dbReference type="ARBA" id="ARBA00022801"/>
    </source>
</evidence>
<comment type="caution">
    <text evidence="4">The sequence shown here is derived from an EMBL/GenBank/DDBJ whole genome shotgun (WGS) entry which is preliminary data.</text>
</comment>
<keyword evidence="5" id="KW-1185">Reference proteome</keyword>
<dbReference type="Gene3D" id="3.20.20.520">
    <property type="entry name" value="Glycosyl hydrolase family 115"/>
    <property type="match status" value="1"/>
</dbReference>
<proteinExistence type="predicted"/>
<sequence>MLFGNALALCVQFMGQLIIRKLLRLELKLDMCNKLFNAFLLILFLTGVYACSSDNETGFKIYDGNKVVPIYIDENTTDLIKWAAEELATDIEGLTGTKPEVKFTSSNNSSGIYIGTFKDHLNLPTDFKFSLHEEKEAFSLKNHKNSLYIIGSDVRGTVYGVFEVAERLGISPFKWWADVEPIKQESLGLNLPLDGVTEHPSVAYRGIFLNDEDWGLQPWAAKTFEPETGDIGPRTYERIFQLLLRLKANTIWPAMHPCTQGFFTVDGNKEMAQKYHMVIGTSHAEPMLRNNVSEWKQDHSKYNYTTNKQDINAYWQSRLDQLKQGDNQAIFTLGMRGIHDSGMQGIKDREEGITLLQDIVDNQRTMLASTFEKPIKNIPQVFIPYKEVLELYDAGMDIPEDVTLMWTDDNYGYVRRLSTEKDQQRPGGSGVYYHLSYWGRPHDYLWLSTAQPGLIWYEMTKAYANGAKRIWIANVGDIKPAEYNTEFFLDLAWDINILDQNTIPNHLKEWAAREFGAELANDISKLMNEYYRLAFLRKPEYMGWGQTEPTTQNNVSDFTVTEMRRRMEAYNKQIKMVDQLTKQIPKERLAAWFQLVVYPVKGAAYMNHKFLCLNLAAKTNEKAVKVEYVKQAELAFAQIEALTTHYNTALKDGKWNHMMSMKPRNLPVFHAPTADLLQKNDEQTDSLVIEANKIAISASDFETSNGTKEFQWKTVNGLGYSNAAVTLFPLRAKTFDENNPWLNYEFQVKEPGDYEVQLRVLPTHSNNFDHKVGLAVNNNSKTWFSVNTKGRSKVWKENVLRNAAIVKLPVQLNKAGTHQLQIAVNQTGIVLDQIAIYKLGAPSFYEIPLKANKQ</sequence>
<evidence type="ECO:0000259" key="3">
    <source>
        <dbReference type="Pfam" id="PF17829"/>
    </source>
</evidence>
<name>A0A1V6LPG8_9FLAO</name>
<dbReference type="GO" id="GO:0046559">
    <property type="term" value="F:alpha-glucuronidase activity"/>
    <property type="evidence" value="ECO:0007669"/>
    <property type="project" value="InterPro"/>
</dbReference>
<dbReference type="GO" id="GO:0045493">
    <property type="term" value="P:xylan catabolic process"/>
    <property type="evidence" value="ECO:0007669"/>
    <property type="project" value="InterPro"/>
</dbReference>
<dbReference type="Gene3D" id="3.30.379.10">
    <property type="entry name" value="Chitobiase/beta-hexosaminidase domain 2-like"/>
    <property type="match status" value="1"/>
</dbReference>
<dbReference type="OrthoDB" id="8727830at2"/>
<dbReference type="Pfam" id="PF17829">
    <property type="entry name" value="GH115_C"/>
    <property type="match status" value="1"/>
</dbReference>
<dbReference type="Pfam" id="PF15979">
    <property type="entry name" value="Glyco_hydro_115"/>
    <property type="match status" value="1"/>
</dbReference>
<dbReference type="EMBL" id="MTBC01000010">
    <property type="protein sequence ID" value="OQD41917.1"/>
    <property type="molecule type" value="Genomic_DNA"/>
</dbReference>
<dbReference type="PANTHER" id="PTHR37842">
    <property type="match status" value="1"/>
</dbReference>
<feature type="domain" description="Alpha glucuronidase N-terminal" evidence="2">
    <location>
        <begin position="70"/>
        <end position="163"/>
    </location>
</feature>
<dbReference type="Pfam" id="PF03648">
    <property type="entry name" value="Glyco_hydro_67N"/>
    <property type="match status" value="1"/>
</dbReference>
<feature type="domain" description="Gylcosyl hydrolase 115 C-terminal" evidence="3">
    <location>
        <begin position="692"/>
        <end position="842"/>
    </location>
</feature>
<dbReference type="AlphaFoldDB" id="A0A1V6LPG8"/>
<dbReference type="InterPro" id="IPR031924">
    <property type="entry name" value="GH115"/>
</dbReference>
<dbReference type="Gene3D" id="2.60.120.1620">
    <property type="match status" value="1"/>
</dbReference>
<evidence type="ECO:0000313" key="5">
    <source>
        <dbReference type="Proteomes" id="UP000191680"/>
    </source>
</evidence>
<dbReference type="SUPFAM" id="SSF55545">
    <property type="entry name" value="beta-N-acetylhexosaminidase-like domain"/>
    <property type="match status" value="1"/>
</dbReference>
<dbReference type="InterPro" id="IPR042301">
    <property type="entry name" value="GH115_sf"/>
</dbReference>
<evidence type="ECO:0000313" key="4">
    <source>
        <dbReference type="EMBL" id="OQD41917.1"/>
    </source>
</evidence>
<evidence type="ECO:0000259" key="2">
    <source>
        <dbReference type="Pfam" id="PF03648"/>
    </source>
</evidence>
<accession>A0A1V6LPG8</accession>